<evidence type="ECO:0000313" key="3">
    <source>
        <dbReference type="Proteomes" id="UP000812013"/>
    </source>
</evidence>
<evidence type="ECO:0000313" key="2">
    <source>
        <dbReference type="EMBL" id="MBW5486602.1"/>
    </source>
</evidence>
<dbReference type="InterPro" id="IPR013096">
    <property type="entry name" value="Cupin_2"/>
</dbReference>
<comment type="caution">
    <text evidence="2">The sequence shown here is derived from an EMBL/GenBank/DDBJ whole genome shotgun (WGS) entry which is preliminary data.</text>
</comment>
<dbReference type="SUPFAM" id="SSF51182">
    <property type="entry name" value="RmlC-like cupins"/>
    <property type="match status" value="1"/>
</dbReference>
<evidence type="ECO:0000259" key="1">
    <source>
        <dbReference type="Pfam" id="PF07883"/>
    </source>
</evidence>
<dbReference type="EMBL" id="WTFF01000435">
    <property type="protein sequence ID" value="MBW5486602.1"/>
    <property type="molecule type" value="Genomic_DNA"/>
</dbReference>
<dbReference type="Proteomes" id="UP000812013">
    <property type="component" value="Unassembled WGS sequence"/>
</dbReference>
<reference evidence="2 3" key="1">
    <citation type="submission" date="2019-12" db="EMBL/GenBank/DDBJ databases">
        <title>Genome sequence of Streptomyces bambusae.</title>
        <authorList>
            <person name="Bansal K."/>
            <person name="Choksket S."/>
            <person name="Korpole S."/>
            <person name="Patil P.B."/>
        </authorList>
    </citation>
    <scope>NUCLEOTIDE SEQUENCE [LARGE SCALE GENOMIC DNA]</scope>
    <source>
        <strain evidence="2 3">SK60</strain>
    </source>
</reference>
<dbReference type="RefSeq" id="WP_219671663.1">
    <property type="nucleotide sequence ID" value="NZ_WTFF01000435.1"/>
</dbReference>
<name>A0ABS6ZFS0_9ACTN</name>
<gene>
    <name evidence="2" type="ORF">GPJ59_33340</name>
</gene>
<sequence length="110" mass="11926">MDVVARELVIEPGASTGWHYHHTEIAALVKSGTLTRTLHDGTVEVSVPGDFFVERAGARHVHVGQNLGTRPVVLHVTYALPEGAPFAVPAEAPPCCRAAQTRRRISPRTR</sequence>
<proteinExistence type="predicted"/>
<protein>
    <submittedName>
        <fullName evidence="2">Cupin domain-containing protein</fullName>
    </submittedName>
</protein>
<dbReference type="Gene3D" id="2.60.120.10">
    <property type="entry name" value="Jelly Rolls"/>
    <property type="match status" value="1"/>
</dbReference>
<dbReference type="Pfam" id="PF07883">
    <property type="entry name" value="Cupin_2"/>
    <property type="match status" value="1"/>
</dbReference>
<dbReference type="InterPro" id="IPR011051">
    <property type="entry name" value="RmlC_Cupin_sf"/>
</dbReference>
<organism evidence="2 3">
    <name type="scientific">Streptomyces bambusae</name>
    <dbReference type="NCBI Taxonomy" id="1550616"/>
    <lineage>
        <taxon>Bacteria</taxon>
        <taxon>Bacillati</taxon>
        <taxon>Actinomycetota</taxon>
        <taxon>Actinomycetes</taxon>
        <taxon>Kitasatosporales</taxon>
        <taxon>Streptomycetaceae</taxon>
        <taxon>Streptomyces</taxon>
    </lineage>
</organism>
<feature type="domain" description="Cupin type-2" evidence="1">
    <location>
        <begin position="8"/>
        <end position="77"/>
    </location>
</feature>
<keyword evidence="3" id="KW-1185">Reference proteome</keyword>
<accession>A0ABS6ZFS0</accession>
<dbReference type="InterPro" id="IPR014710">
    <property type="entry name" value="RmlC-like_jellyroll"/>
</dbReference>